<protein>
    <submittedName>
        <fullName evidence="2">Uncharacterized protein</fullName>
    </submittedName>
</protein>
<reference evidence="3" key="1">
    <citation type="journal article" date="2016" name="Nat. Commun.">
        <title>Genome analysis of three Pneumocystis species reveals adaptation mechanisms to life exclusively in mammalian hosts.</title>
        <authorList>
            <person name="Ma L."/>
            <person name="Chen Z."/>
            <person name="Huang D.W."/>
            <person name="Kutty G."/>
            <person name="Ishihara M."/>
            <person name="Wang H."/>
            <person name="Abouelleil A."/>
            <person name="Bishop L."/>
            <person name="Davey E."/>
            <person name="Deng R."/>
            <person name="Deng X."/>
            <person name="Fan L."/>
            <person name="Fantoni G."/>
            <person name="Fitzgerald M."/>
            <person name="Gogineni E."/>
            <person name="Goldberg J.M."/>
            <person name="Handley G."/>
            <person name="Hu X."/>
            <person name="Huber C."/>
            <person name="Jiao X."/>
            <person name="Jones K."/>
            <person name="Levin J.Z."/>
            <person name="Liu Y."/>
            <person name="Macdonald P."/>
            <person name="Melnikov A."/>
            <person name="Raley C."/>
            <person name="Sassi M."/>
            <person name="Sherman B.T."/>
            <person name="Song X."/>
            <person name="Sykes S."/>
            <person name="Tran B."/>
            <person name="Walsh L."/>
            <person name="Xia Y."/>
            <person name="Yang J."/>
            <person name="Young S."/>
            <person name="Zeng Q."/>
            <person name="Zheng X."/>
            <person name="Stephens R."/>
            <person name="Nusbaum C."/>
            <person name="Birren B.W."/>
            <person name="Azadi P."/>
            <person name="Lempicki R.A."/>
            <person name="Cuomo C.A."/>
            <person name="Kovacs J.A."/>
        </authorList>
    </citation>
    <scope>NUCLEOTIDE SEQUENCE [LARGE SCALE GENOMIC DNA]</scope>
    <source>
        <strain evidence="3">RU7</strain>
    </source>
</reference>
<feature type="compositionally biased region" description="Low complexity" evidence="1">
    <location>
        <begin position="17"/>
        <end position="27"/>
    </location>
</feature>
<proteinExistence type="predicted"/>
<dbReference type="VEuPathDB" id="FungiDB:T551_02648"/>
<sequence length="408" mass="45179">MRSKTAVRRGPRPIRQISSLPTSSTIPPIAPRKRGRPSKKPPVPITTPPRSAVEVHPPPRPVYIETNNTHIAPSGAHVITETAHIPPTETHLHHPVYPTGSWTHTTDALGHSLAIPPTITPITVQNTATTTPPRRSRGLSVNLVVGESGIARVVQSEPSETELQQTHKIQATKYAQDTDEAIYAPIYASLDKKNEIYAHPHGTSGTSDTQHGTYVLNTPLGTPLNERTWTGGRSGNDCLAFVTSRQGFVRVEALHGRWSPGLVDFGVQLSPESLWGSSGEEATDDENIMDARVAMKRLVERRRTVGLGLDECLGEVWNTPSFQAGKRQRRLCCKACHMTFRQFWVLQAHEKKCNVKQTPFLSSDYFDDTVEDCIPYFHEDTRSEYSISSPMLAESLSRHLDTPRKSTA</sequence>
<dbReference type="Proteomes" id="UP000053447">
    <property type="component" value="Unassembled WGS sequence"/>
</dbReference>
<accession>A0A0W4ZIN4</accession>
<dbReference type="EMBL" id="LFWA01000012">
    <property type="protein sequence ID" value="KTW28229.1"/>
    <property type="molecule type" value="Genomic_DNA"/>
</dbReference>
<organism evidence="2 3">
    <name type="scientific">Pneumocystis jirovecii (strain RU7)</name>
    <name type="common">Human pneumocystis pneumonia agent</name>
    <dbReference type="NCBI Taxonomy" id="1408657"/>
    <lineage>
        <taxon>Eukaryota</taxon>
        <taxon>Fungi</taxon>
        <taxon>Dikarya</taxon>
        <taxon>Ascomycota</taxon>
        <taxon>Taphrinomycotina</taxon>
        <taxon>Pneumocystomycetes</taxon>
        <taxon>Pneumocystaceae</taxon>
        <taxon>Pneumocystis</taxon>
    </lineage>
</organism>
<evidence type="ECO:0000313" key="3">
    <source>
        <dbReference type="Proteomes" id="UP000053447"/>
    </source>
</evidence>
<dbReference type="OrthoDB" id="5336671at2759"/>
<dbReference type="GeneID" id="28941166"/>
<gene>
    <name evidence="2" type="ORF">T551_02648</name>
</gene>
<evidence type="ECO:0000313" key="2">
    <source>
        <dbReference type="EMBL" id="KTW28229.1"/>
    </source>
</evidence>
<feature type="compositionally biased region" description="Basic residues" evidence="1">
    <location>
        <begin position="1"/>
        <end position="12"/>
    </location>
</feature>
<feature type="region of interest" description="Disordered" evidence="1">
    <location>
        <begin position="1"/>
        <end position="58"/>
    </location>
</feature>
<keyword evidence="3" id="KW-1185">Reference proteome</keyword>
<dbReference type="AlphaFoldDB" id="A0A0W4ZIN4"/>
<dbReference type="RefSeq" id="XP_018228791.1">
    <property type="nucleotide sequence ID" value="XM_018374911.1"/>
</dbReference>
<name>A0A0W4ZIN4_PNEJ7</name>
<comment type="caution">
    <text evidence="2">The sequence shown here is derived from an EMBL/GenBank/DDBJ whole genome shotgun (WGS) entry which is preliminary data.</text>
</comment>
<evidence type="ECO:0000256" key="1">
    <source>
        <dbReference type="SAM" id="MobiDB-lite"/>
    </source>
</evidence>
<dbReference type="eggNOG" id="ENOG502SZRN">
    <property type="taxonomic scope" value="Eukaryota"/>
</dbReference>